<dbReference type="SUPFAM" id="SSF63380">
    <property type="entry name" value="Riboflavin synthase domain-like"/>
    <property type="match status" value="1"/>
</dbReference>
<dbReference type="GO" id="GO:0050660">
    <property type="term" value="F:flavin adenine dinucleotide binding"/>
    <property type="evidence" value="ECO:0007669"/>
    <property type="project" value="TreeGrafter"/>
</dbReference>
<dbReference type="PRINTS" id="PR00371">
    <property type="entry name" value="FPNCR"/>
</dbReference>
<comment type="cofactor">
    <cofactor evidence="1">
        <name>FAD</name>
        <dbReference type="ChEBI" id="CHEBI:57692"/>
    </cofactor>
</comment>
<dbReference type="InterPro" id="IPR017938">
    <property type="entry name" value="Riboflavin_synthase-like_b-brl"/>
</dbReference>
<dbReference type="PROSITE" id="PS51384">
    <property type="entry name" value="FAD_FR"/>
    <property type="match status" value="1"/>
</dbReference>
<dbReference type="AlphaFoldDB" id="A0A1M5XN93"/>
<dbReference type="PANTHER" id="PTHR47354">
    <property type="entry name" value="NADH OXIDOREDUCTASE HCR"/>
    <property type="match status" value="1"/>
</dbReference>
<dbReference type="Gene3D" id="3.40.50.80">
    <property type="entry name" value="Nucleotide-binding domain of ferredoxin-NADP reductase (FNR) module"/>
    <property type="match status" value="1"/>
</dbReference>
<evidence type="ECO:0000256" key="3">
    <source>
        <dbReference type="ARBA" id="ARBA00022714"/>
    </source>
</evidence>
<dbReference type="PANTHER" id="PTHR47354:SF8">
    <property type="entry name" value="1,2-PHENYLACETYL-COA EPOXIDASE, SUBUNIT E"/>
    <property type="match status" value="1"/>
</dbReference>
<dbReference type="EMBL" id="QOVN01000002">
    <property type="protein sequence ID" value="RXG30152.1"/>
    <property type="molecule type" value="Genomic_DNA"/>
</dbReference>
<dbReference type="InterPro" id="IPR017927">
    <property type="entry name" value="FAD-bd_FR_type"/>
</dbReference>
<dbReference type="InterPro" id="IPR001433">
    <property type="entry name" value="OxRdtase_FAD/NAD-bd"/>
</dbReference>
<sequence length="224" mass="25420">MSYTVKINEIHFINHDVLHIETEKPQGFDFTPGQATEVAINKAKWKEKKRPFTFTNLPEEDVLQFTIKTYPDHNGVTQRLGKLKNGDELIIDEAWGAISYQGTGVFIAGGAGITPFLSIFKKLEQEGKVNGNKLIFANKKEEDIIYAPELEALLEEDFINILSEQEDTDYAYGHIDKAFLNKNINSTTLKKFYVCGPPPMMESVIKDLKKMGVTEERIVQEAME</sequence>
<keyword evidence="7" id="KW-0408">Iron</keyword>
<dbReference type="Proteomes" id="UP000184240">
    <property type="component" value="Unassembled WGS sequence"/>
</dbReference>
<evidence type="ECO:0000313" key="11">
    <source>
        <dbReference type="EMBL" id="SHI01290.1"/>
    </source>
</evidence>
<evidence type="ECO:0000313" key="12">
    <source>
        <dbReference type="Proteomes" id="UP000184240"/>
    </source>
</evidence>
<keyword evidence="6" id="KW-0560">Oxidoreductase</keyword>
<dbReference type="SUPFAM" id="SSF52343">
    <property type="entry name" value="Ferredoxin reductase-like, C-terminal NADP-linked domain"/>
    <property type="match status" value="1"/>
</dbReference>
<dbReference type="EMBL" id="FQXT01000003">
    <property type="protein sequence ID" value="SHI01290.1"/>
    <property type="molecule type" value="Genomic_DNA"/>
</dbReference>
<dbReference type="InterPro" id="IPR039261">
    <property type="entry name" value="FNR_nucleotide-bd"/>
</dbReference>
<evidence type="ECO:0000256" key="5">
    <source>
        <dbReference type="ARBA" id="ARBA00022827"/>
    </source>
</evidence>
<dbReference type="GO" id="GO:0046872">
    <property type="term" value="F:metal ion binding"/>
    <property type="evidence" value="ECO:0007669"/>
    <property type="project" value="UniProtKB-KW"/>
</dbReference>
<dbReference type="InterPro" id="IPR050415">
    <property type="entry name" value="MRET"/>
</dbReference>
<dbReference type="OrthoDB" id="9801223at2"/>
<dbReference type="InterPro" id="IPR001709">
    <property type="entry name" value="Flavoprot_Pyr_Nucl_cyt_Rdtase"/>
</dbReference>
<keyword evidence="13" id="KW-1185">Reference proteome</keyword>
<evidence type="ECO:0000256" key="7">
    <source>
        <dbReference type="ARBA" id="ARBA00023004"/>
    </source>
</evidence>
<dbReference type="Pfam" id="PF00175">
    <property type="entry name" value="NAD_binding_1"/>
    <property type="match status" value="1"/>
</dbReference>
<protein>
    <submittedName>
        <fullName evidence="11">FAD-binding domain-containing protein</fullName>
    </submittedName>
    <submittedName>
        <fullName evidence="10">FAD-binding protein</fullName>
    </submittedName>
</protein>
<dbReference type="RefSeq" id="WP_072982073.1">
    <property type="nucleotide sequence ID" value="NZ_FQXT01000003.1"/>
</dbReference>
<evidence type="ECO:0000313" key="13">
    <source>
        <dbReference type="Proteomes" id="UP000290037"/>
    </source>
</evidence>
<evidence type="ECO:0000313" key="10">
    <source>
        <dbReference type="EMBL" id="RXG30152.1"/>
    </source>
</evidence>
<dbReference type="CDD" id="cd06196">
    <property type="entry name" value="FNR_like_1"/>
    <property type="match status" value="1"/>
</dbReference>
<reference evidence="12" key="1">
    <citation type="submission" date="2016-11" db="EMBL/GenBank/DDBJ databases">
        <authorList>
            <person name="Varghese N."/>
            <person name="Submissions S."/>
        </authorList>
    </citation>
    <scope>NUCLEOTIDE SEQUENCE [LARGE SCALE GENOMIC DNA]</scope>
    <source>
        <strain evidence="12">DSM 19859</strain>
    </source>
</reference>
<dbReference type="InterPro" id="IPR013112">
    <property type="entry name" value="FAD-bd_8"/>
</dbReference>
<organism evidence="11 12">
    <name type="scientific">Leeuwenhoekiella palythoae</name>
    <dbReference type="NCBI Taxonomy" id="573501"/>
    <lineage>
        <taxon>Bacteria</taxon>
        <taxon>Pseudomonadati</taxon>
        <taxon>Bacteroidota</taxon>
        <taxon>Flavobacteriia</taxon>
        <taxon>Flavobacteriales</taxon>
        <taxon>Flavobacteriaceae</taxon>
        <taxon>Leeuwenhoekiella</taxon>
    </lineage>
</organism>
<evidence type="ECO:0000256" key="6">
    <source>
        <dbReference type="ARBA" id="ARBA00023002"/>
    </source>
</evidence>
<dbReference type="STRING" id="573501.SAMN04487999_1607"/>
<keyword evidence="5" id="KW-0274">FAD</keyword>
<gene>
    <name evidence="10" type="ORF">DSM01_901</name>
    <name evidence="11" type="ORF">SAMN04487999_1607</name>
</gene>
<evidence type="ECO:0000259" key="9">
    <source>
        <dbReference type="PROSITE" id="PS51384"/>
    </source>
</evidence>
<accession>A0A1M5XN93</accession>
<evidence type="ECO:0000256" key="1">
    <source>
        <dbReference type="ARBA" id="ARBA00001974"/>
    </source>
</evidence>
<evidence type="ECO:0000256" key="4">
    <source>
        <dbReference type="ARBA" id="ARBA00022723"/>
    </source>
</evidence>
<keyword evidence="4" id="KW-0479">Metal-binding</keyword>
<reference evidence="10 13" key="3">
    <citation type="submission" date="2018-07" db="EMBL/GenBank/DDBJ databases">
        <title>Leeuwenhoekiella genomics.</title>
        <authorList>
            <person name="Tahon G."/>
            <person name="Willems A."/>
        </authorList>
    </citation>
    <scope>NUCLEOTIDE SEQUENCE [LARGE SCALE GENOMIC DNA]</scope>
    <source>
        <strain evidence="10 13">LMG 24856</strain>
    </source>
</reference>
<dbReference type="PRINTS" id="PR00410">
    <property type="entry name" value="PHEHYDRXLASE"/>
</dbReference>
<keyword evidence="8" id="KW-0411">Iron-sulfur</keyword>
<feature type="domain" description="FAD-binding FR-type" evidence="9">
    <location>
        <begin position="1"/>
        <end position="101"/>
    </location>
</feature>
<dbReference type="Proteomes" id="UP000290037">
    <property type="component" value="Unassembled WGS sequence"/>
</dbReference>
<keyword evidence="2" id="KW-0285">Flavoprotein</keyword>
<name>A0A1M5XN93_9FLAO</name>
<reference evidence="11" key="2">
    <citation type="submission" date="2016-11" db="EMBL/GenBank/DDBJ databases">
        <authorList>
            <person name="Jaros S."/>
            <person name="Januszkiewicz K."/>
            <person name="Wedrychowicz H."/>
        </authorList>
    </citation>
    <scope>NUCLEOTIDE SEQUENCE [LARGE SCALE GENOMIC DNA]</scope>
    <source>
        <strain evidence="11">DSM 19859</strain>
    </source>
</reference>
<dbReference type="GO" id="GO:0051537">
    <property type="term" value="F:2 iron, 2 sulfur cluster binding"/>
    <property type="evidence" value="ECO:0007669"/>
    <property type="project" value="UniProtKB-KW"/>
</dbReference>
<dbReference type="Gene3D" id="2.40.30.10">
    <property type="entry name" value="Translation factors"/>
    <property type="match status" value="1"/>
</dbReference>
<evidence type="ECO:0000256" key="8">
    <source>
        <dbReference type="ARBA" id="ARBA00023014"/>
    </source>
</evidence>
<dbReference type="GO" id="GO:0016491">
    <property type="term" value="F:oxidoreductase activity"/>
    <property type="evidence" value="ECO:0007669"/>
    <property type="project" value="UniProtKB-KW"/>
</dbReference>
<evidence type="ECO:0000256" key="2">
    <source>
        <dbReference type="ARBA" id="ARBA00022630"/>
    </source>
</evidence>
<keyword evidence="3" id="KW-0001">2Fe-2S</keyword>
<proteinExistence type="predicted"/>
<dbReference type="Pfam" id="PF08022">
    <property type="entry name" value="FAD_binding_8"/>
    <property type="match status" value="1"/>
</dbReference>